<proteinExistence type="predicted"/>
<comment type="caution">
    <text evidence="2">The sequence shown here is derived from an EMBL/GenBank/DDBJ whole genome shotgun (WGS) entry which is preliminary data.</text>
</comment>
<dbReference type="NCBIfam" id="TIGR03798">
    <property type="entry name" value="leader_Nif11"/>
    <property type="match status" value="1"/>
</dbReference>
<accession>A0A4S3ZVP4</accession>
<feature type="domain" description="Nif11" evidence="1">
    <location>
        <begin position="1"/>
        <end position="49"/>
    </location>
</feature>
<evidence type="ECO:0000259" key="1">
    <source>
        <dbReference type="Pfam" id="PF07862"/>
    </source>
</evidence>
<reference evidence="2 3" key="1">
    <citation type="submission" date="2019-04" db="EMBL/GenBank/DDBJ databases">
        <title>Rhizobium terrae sp. nov., isolated from a paddy soil.</title>
        <authorList>
            <person name="Lin S.-Y."/>
            <person name="Hameed A."/>
            <person name="Huang H.-I."/>
            <person name="Young C.-C."/>
        </authorList>
    </citation>
    <scope>NUCLEOTIDE SEQUENCE [LARGE SCALE GENOMIC DNA]</scope>
    <source>
        <strain evidence="2 3">CC-HIH110</strain>
    </source>
</reference>
<organism evidence="2 3">
    <name type="scientific">Allorhizobium terrae</name>
    <dbReference type="NCBI Taxonomy" id="1848972"/>
    <lineage>
        <taxon>Bacteria</taxon>
        <taxon>Pseudomonadati</taxon>
        <taxon>Pseudomonadota</taxon>
        <taxon>Alphaproteobacteria</taxon>
        <taxon>Hyphomicrobiales</taxon>
        <taxon>Rhizobiaceae</taxon>
        <taxon>Rhizobium/Agrobacterium group</taxon>
        <taxon>Allorhizobium</taxon>
    </lineage>
</organism>
<dbReference type="RefSeq" id="WP_146935636.1">
    <property type="nucleotide sequence ID" value="NZ_SSOA01000005.1"/>
</dbReference>
<dbReference type="InterPro" id="IPR012903">
    <property type="entry name" value="Nif11"/>
</dbReference>
<evidence type="ECO:0000313" key="3">
    <source>
        <dbReference type="Proteomes" id="UP000310754"/>
    </source>
</evidence>
<keyword evidence="3" id="KW-1185">Reference proteome</keyword>
<dbReference type="AlphaFoldDB" id="A0A4S3ZVP4"/>
<dbReference type="EMBL" id="SSOA01000005">
    <property type="protein sequence ID" value="THF49683.1"/>
    <property type="molecule type" value="Genomic_DNA"/>
</dbReference>
<gene>
    <name evidence="2" type="ORF">E6C51_12125</name>
</gene>
<dbReference type="Pfam" id="PF07862">
    <property type="entry name" value="Nif11"/>
    <property type="match status" value="1"/>
</dbReference>
<dbReference type="InterPro" id="IPR022516">
    <property type="entry name" value="CHP03798_Ocin"/>
</dbReference>
<name>A0A4S3ZVP4_9HYPH</name>
<sequence>MSMEAMKAFYNKVQNEPALKQEAEQAVQEGPAALVTLAAREGFQFTEEEVAAELAALAAGEHELSDSDLDLVAGGFPLPPKNRTFFDSHHKLS</sequence>
<protein>
    <submittedName>
        <fullName evidence="2">Nif11-like leader peptide family natural product</fullName>
    </submittedName>
</protein>
<dbReference type="Proteomes" id="UP000310754">
    <property type="component" value="Unassembled WGS sequence"/>
</dbReference>
<evidence type="ECO:0000313" key="2">
    <source>
        <dbReference type="EMBL" id="THF49683.1"/>
    </source>
</evidence>